<comment type="catalytic activity">
    <reaction evidence="1">
        <text>Endohydrolysis of (1-&gt;4)-beta-D-xylosidic linkages in xylans.</text>
        <dbReference type="EC" id="3.2.1.8"/>
    </reaction>
</comment>
<evidence type="ECO:0000313" key="12">
    <source>
        <dbReference type="EMBL" id="CAA9585837.1"/>
    </source>
</evidence>
<dbReference type="GO" id="GO:0031176">
    <property type="term" value="F:endo-1,4-beta-xylanase activity"/>
    <property type="evidence" value="ECO:0007669"/>
    <property type="project" value="UniProtKB-EC"/>
</dbReference>
<protein>
    <recommendedName>
        <fullName evidence="3">endo-1,4-beta-xylanase</fullName>
        <ecNumber evidence="3">3.2.1.8</ecNumber>
    </recommendedName>
</protein>
<evidence type="ECO:0000256" key="10">
    <source>
        <dbReference type="SAM" id="MobiDB-lite"/>
    </source>
</evidence>
<keyword evidence="8" id="KW-0326">Glycosidase</keyword>
<evidence type="ECO:0000259" key="11">
    <source>
        <dbReference type="PROSITE" id="PS51760"/>
    </source>
</evidence>
<dbReference type="EMBL" id="CADCWJ010000866">
    <property type="protein sequence ID" value="CAA9585837.1"/>
    <property type="molecule type" value="Genomic_DNA"/>
</dbReference>
<dbReference type="SUPFAM" id="SSF51445">
    <property type="entry name" value="(Trans)glycosidases"/>
    <property type="match status" value="1"/>
</dbReference>
<organism evidence="12">
    <name type="scientific">uncultured Thermomicrobiales bacterium</name>
    <dbReference type="NCBI Taxonomy" id="1645740"/>
    <lineage>
        <taxon>Bacteria</taxon>
        <taxon>Pseudomonadati</taxon>
        <taxon>Thermomicrobiota</taxon>
        <taxon>Thermomicrobia</taxon>
        <taxon>Thermomicrobiales</taxon>
        <taxon>environmental samples</taxon>
    </lineage>
</organism>
<dbReference type="InterPro" id="IPR044846">
    <property type="entry name" value="GH10"/>
</dbReference>
<evidence type="ECO:0000256" key="1">
    <source>
        <dbReference type="ARBA" id="ARBA00000681"/>
    </source>
</evidence>
<evidence type="ECO:0000256" key="8">
    <source>
        <dbReference type="ARBA" id="ARBA00023295"/>
    </source>
</evidence>
<dbReference type="GO" id="GO:0045493">
    <property type="term" value="P:xylan catabolic process"/>
    <property type="evidence" value="ECO:0007669"/>
    <property type="project" value="UniProtKB-KW"/>
</dbReference>
<dbReference type="Gene3D" id="3.20.20.80">
    <property type="entry name" value="Glycosidases"/>
    <property type="match status" value="1"/>
</dbReference>
<dbReference type="InterPro" id="IPR017853">
    <property type="entry name" value="GH"/>
</dbReference>
<dbReference type="PROSITE" id="PS51760">
    <property type="entry name" value="GH10_2"/>
    <property type="match status" value="1"/>
</dbReference>
<dbReference type="InterPro" id="IPR006311">
    <property type="entry name" value="TAT_signal"/>
</dbReference>
<dbReference type="PROSITE" id="PS51318">
    <property type="entry name" value="TAT"/>
    <property type="match status" value="1"/>
</dbReference>
<sequence length="407" mass="44948">MGSNLRLTRRSALRGATGAVALGLVGPPRPAAARDATPAGSATPGPEATPLVDITRVPLWRPAADRGIIYGTSLATWQLDPDYAQLVNHEAAILFTEDDLLWYKLRPMPGAELDFQYGDQFVALAERQRQLVFGAHLVWDEGFGEGWTEDDLWGMDEATARNLLFDTVEAVVDRYRGRVAGWVVVNEVIDAHEADGLRRDYPWYETIGPTFIAESFQIARAADPDAVLVLNEFGFETDDEFDRAADKREKALIVLDALLAADVPVDAFGVQAHLEAGDFAARFDPDAYRQFLADLADRGVKILITEMDVLDDGLPADIETRDAAVADTYARYLDVALDEPAVVSLMTFGLTDRYTWLQEDYPRGDGAERRPLPLDSELRPKPAYDALLGGLEAAAQRDPLWRSPRSE</sequence>
<keyword evidence="6" id="KW-0378">Hydrolase</keyword>
<keyword evidence="4" id="KW-0858">Xylan degradation</keyword>
<evidence type="ECO:0000256" key="5">
    <source>
        <dbReference type="ARBA" id="ARBA00022729"/>
    </source>
</evidence>
<dbReference type="InterPro" id="IPR001000">
    <property type="entry name" value="GH10_dom"/>
</dbReference>
<keyword evidence="9" id="KW-0624">Polysaccharide degradation</keyword>
<dbReference type="EC" id="3.2.1.8" evidence="3"/>
<evidence type="ECO:0000256" key="6">
    <source>
        <dbReference type="ARBA" id="ARBA00022801"/>
    </source>
</evidence>
<proteinExistence type="inferred from homology"/>
<comment type="similarity">
    <text evidence="2">Belongs to the glycosyl hydrolase 10 (cellulase F) family.</text>
</comment>
<evidence type="ECO:0000256" key="9">
    <source>
        <dbReference type="ARBA" id="ARBA00023326"/>
    </source>
</evidence>
<dbReference type="SMART" id="SM00633">
    <property type="entry name" value="Glyco_10"/>
    <property type="match status" value="1"/>
</dbReference>
<accession>A0A6J4VUI7</accession>
<evidence type="ECO:0000256" key="2">
    <source>
        <dbReference type="ARBA" id="ARBA00007495"/>
    </source>
</evidence>
<name>A0A6J4VUI7_9BACT</name>
<feature type="compositionally biased region" description="Low complexity" evidence="10">
    <location>
        <begin position="27"/>
        <end position="43"/>
    </location>
</feature>
<evidence type="ECO:0000256" key="7">
    <source>
        <dbReference type="ARBA" id="ARBA00023277"/>
    </source>
</evidence>
<feature type="region of interest" description="Disordered" evidence="10">
    <location>
        <begin position="27"/>
        <end position="49"/>
    </location>
</feature>
<evidence type="ECO:0000256" key="4">
    <source>
        <dbReference type="ARBA" id="ARBA00022651"/>
    </source>
</evidence>
<reference evidence="12" key="1">
    <citation type="submission" date="2020-02" db="EMBL/GenBank/DDBJ databases">
        <authorList>
            <person name="Meier V. D."/>
        </authorList>
    </citation>
    <scope>NUCLEOTIDE SEQUENCE</scope>
    <source>
        <strain evidence="12">AVDCRST_MAG87</strain>
    </source>
</reference>
<dbReference type="PANTHER" id="PTHR31490:SF88">
    <property type="entry name" value="BETA-XYLANASE"/>
    <property type="match status" value="1"/>
</dbReference>
<dbReference type="Pfam" id="PF00331">
    <property type="entry name" value="Glyco_hydro_10"/>
    <property type="match status" value="1"/>
</dbReference>
<keyword evidence="5" id="KW-0732">Signal</keyword>
<feature type="domain" description="GH10" evidence="11">
    <location>
        <begin position="63"/>
        <end position="390"/>
    </location>
</feature>
<dbReference type="AlphaFoldDB" id="A0A6J4VUI7"/>
<keyword evidence="7" id="KW-0119">Carbohydrate metabolism</keyword>
<evidence type="ECO:0000256" key="3">
    <source>
        <dbReference type="ARBA" id="ARBA00012590"/>
    </source>
</evidence>
<dbReference type="PANTHER" id="PTHR31490">
    <property type="entry name" value="GLYCOSYL HYDROLASE"/>
    <property type="match status" value="1"/>
</dbReference>
<gene>
    <name evidence="12" type="ORF">AVDCRST_MAG87-3943</name>
</gene>